<name>A0A0C9S2J8_9CONI</name>
<dbReference type="InterPro" id="IPR003377">
    <property type="entry name" value="Cornichon"/>
</dbReference>
<feature type="transmembrane region" description="Helical" evidence="6">
    <location>
        <begin position="114"/>
        <end position="133"/>
    </location>
</feature>
<protein>
    <submittedName>
        <fullName evidence="7">TSA: Wollemia nobilis Ref_Wollemi_Transcript_19054_638 transcribed RNA sequence</fullName>
    </submittedName>
</protein>
<dbReference type="GO" id="GO:0016192">
    <property type="term" value="P:vesicle-mediated transport"/>
    <property type="evidence" value="ECO:0007669"/>
    <property type="project" value="InterPro"/>
</dbReference>
<dbReference type="SMART" id="SM01398">
    <property type="entry name" value="Cornichon"/>
    <property type="match status" value="1"/>
</dbReference>
<accession>A0A0C9S2J8</accession>
<dbReference type="PANTHER" id="PTHR12290">
    <property type="entry name" value="CORNICHON-RELATED"/>
    <property type="match status" value="1"/>
</dbReference>
<evidence type="ECO:0000256" key="6">
    <source>
        <dbReference type="SAM" id="Phobius"/>
    </source>
</evidence>
<keyword evidence="3 6" id="KW-0812">Transmembrane</keyword>
<evidence type="ECO:0000313" key="7">
    <source>
        <dbReference type="EMBL" id="JAG86102.1"/>
    </source>
</evidence>
<keyword evidence="4 6" id="KW-1133">Transmembrane helix</keyword>
<evidence type="ECO:0000256" key="4">
    <source>
        <dbReference type="ARBA" id="ARBA00022989"/>
    </source>
</evidence>
<dbReference type="EMBL" id="GCHU01018931">
    <property type="protein sequence ID" value="JAG86102.1"/>
    <property type="molecule type" value="Transcribed_RNA"/>
</dbReference>
<organism evidence="7">
    <name type="scientific">Wollemia nobilis</name>
    <dbReference type="NCBI Taxonomy" id="56998"/>
    <lineage>
        <taxon>Eukaryota</taxon>
        <taxon>Viridiplantae</taxon>
        <taxon>Streptophyta</taxon>
        <taxon>Embryophyta</taxon>
        <taxon>Tracheophyta</taxon>
        <taxon>Spermatophyta</taxon>
        <taxon>Pinopsida</taxon>
        <taxon>Pinidae</taxon>
        <taxon>Conifers II</taxon>
        <taxon>Araucariales</taxon>
        <taxon>Araucariaceae</taxon>
        <taxon>Wollemia</taxon>
    </lineage>
</organism>
<dbReference type="GO" id="GO:0016020">
    <property type="term" value="C:membrane"/>
    <property type="evidence" value="ECO:0007669"/>
    <property type="project" value="UniProtKB-SubCell"/>
</dbReference>
<sequence length="139" mass="16471">MAWEVLLWLLAFFVVVGLLCIQVYQLMCLSDLEFDFINPYDSSARINRLVIPEFAVQGGLCLLFLLTGHWFMLLISAPLVYYHFQLYKSGKHLLDVTEIFNMLNGEKKYRMIKIGYYLILFFIVIFRMLLAVFEEEDYE</sequence>
<proteinExistence type="inferred from homology"/>
<reference evidence="7" key="1">
    <citation type="submission" date="2015-02" db="EMBL/GenBank/DDBJ databases">
        <title>A transcriptome of Wollemia nobilis - a relic of Gondwana.</title>
        <authorList>
            <person name="Chia J.Y."/>
            <person name="Leong Y.S."/>
            <person name="Abdul Karim S."/>
            <person name="Wan Azmi N."/>
            <person name="Hercus R."/>
            <person name="Croft L."/>
        </authorList>
    </citation>
    <scope>NUCLEOTIDE SEQUENCE</scope>
    <source>
        <strain evidence="7">MaeBrown</strain>
        <tissue evidence="7">Leaf</tissue>
    </source>
</reference>
<keyword evidence="5 6" id="KW-0472">Membrane</keyword>
<evidence type="ECO:0000256" key="3">
    <source>
        <dbReference type="ARBA" id="ARBA00022692"/>
    </source>
</evidence>
<dbReference type="AlphaFoldDB" id="A0A0C9S2J8"/>
<dbReference type="Pfam" id="PF03311">
    <property type="entry name" value="Cornichon"/>
    <property type="match status" value="1"/>
</dbReference>
<comment type="similarity">
    <text evidence="2">Belongs to the cornichon family.</text>
</comment>
<evidence type="ECO:0000256" key="1">
    <source>
        <dbReference type="ARBA" id="ARBA00004141"/>
    </source>
</evidence>
<feature type="transmembrane region" description="Helical" evidence="6">
    <location>
        <begin position="54"/>
        <end position="82"/>
    </location>
</feature>
<evidence type="ECO:0000256" key="2">
    <source>
        <dbReference type="ARBA" id="ARBA00010095"/>
    </source>
</evidence>
<evidence type="ECO:0000256" key="5">
    <source>
        <dbReference type="ARBA" id="ARBA00023136"/>
    </source>
</evidence>
<comment type="subcellular location">
    <subcellularLocation>
        <location evidence="1">Membrane</location>
        <topology evidence="1">Multi-pass membrane protein</topology>
    </subcellularLocation>
</comment>